<dbReference type="SUPFAM" id="SSF53335">
    <property type="entry name" value="S-adenosyl-L-methionine-dependent methyltransferases"/>
    <property type="match status" value="1"/>
</dbReference>
<proteinExistence type="predicted"/>
<sequence length="78" mass="8720">MPRTLAEIRRVLRPAAPLFVSGEHGDGSETTYRYRTETGRYFVHWAPGAFREQLAAAGFGVREVQVDETDGVRVLARA</sequence>
<name>A0A9E7R871_9EURY</name>
<gene>
    <name evidence="1" type="ORF">N0B31_09130</name>
</gene>
<dbReference type="EMBL" id="CP104003">
    <property type="protein sequence ID" value="UWM56440.1"/>
    <property type="molecule type" value="Genomic_DNA"/>
</dbReference>
<dbReference type="Proteomes" id="UP001057580">
    <property type="component" value="Chromosome"/>
</dbReference>
<dbReference type="InterPro" id="IPR029063">
    <property type="entry name" value="SAM-dependent_MTases_sf"/>
</dbReference>
<organism evidence="1 2">
    <name type="scientific">Salinirubellus salinus</name>
    <dbReference type="NCBI Taxonomy" id="1364945"/>
    <lineage>
        <taxon>Archaea</taxon>
        <taxon>Methanobacteriati</taxon>
        <taxon>Methanobacteriota</taxon>
        <taxon>Stenosarchaea group</taxon>
        <taxon>Halobacteria</taxon>
        <taxon>Halobacteriales</taxon>
        <taxon>Natronomonadaceae</taxon>
        <taxon>Salinirubellus</taxon>
    </lineage>
</organism>
<dbReference type="KEGG" id="ssai:N0B31_09130"/>
<dbReference type="GeneID" id="74942582"/>
<accession>A0A9E7R871</accession>
<reference evidence="1" key="1">
    <citation type="submission" date="2022-09" db="EMBL/GenBank/DDBJ databases">
        <title>Diverse halophilic archaea isolated from saline environments.</title>
        <authorList>
            <person name="Cui H.-L."/>
        </authorList>
    </citation>
    <scope>NUCLEOTIDE SEQUENCE</scope>
    <source>
        <strain evidence="1">ZS-35-S2</strain>
    </source>
</reference>
<evidence type="ECO:0000313" key="2">
    <source>
        <dbReference type="Proteomes" id="UP001057580"/>
    </source>
</evidence>
<dbReference type="RefSeq" id="WP_260643554.1">
    <property type="nucleotide sequence ID" value="NZ_CP104003.1"/>
</dbReference>
<evidence type="ECO:0000313" key="1">
    <source>
        <dbReference type="EMBL" id="UWM56440.1"/>
    </source>
</evidence>
<keyword evidence="2" id="KW-1185">Reference proteome</keyword>
<dbReference type="AlphaFoldDB" id="A0A9E7R871"/>
<evidence type="ECO:0008006" key="3">
    <source>
        <dbReference type="Google" id="ProtNLM"/>
    </source>
</evidence>
<dbReference type="Gene3D" id="3.40.50.150">
    <property type="entry name" value="Vaccinia Virus protein VP39"/>
    <property type="match status" value="1"/>
</dbReference>
<protein>
    <recommendedName>
        <fullName evidence="3">Class I SAM-dependent methyltransferase</fullName>
    </recommendedName>
</protein>